<evidence type="ECO:0000313" key="3">
    <source>
        <dbReference type="Proteomes" id="UP000256690"/>
    </source>
</evidence>
<accession>A0A3D8RQT0</accession>
<keyword evidence="1" id="KW-0812">Transmembrane</keyword>
<dbReference type="OrthoDB" id="4323953at2759"/>
<dbReference type="RefSeq" id="XP_026602608.1">
    <property type="nucleotide sequence ID" value="XM_026748304.1"/>
</dbReference>
<evidence type="ECO:0000256" key="1">
    <source>
        <dbReference type="SAM" id="Phobius"/>
    </source>
</evidence>
<dbReference type="EMBL" id="PVWQ01000007">
    <property type="protein sequence ID" value="RDW76296.1"/>
    <property type="molecule type" value="Genomic_DNA"/>
</dbReference>
<protein>
    <submittedName>
        <fullName evidence="2">Uncharacterized protein</fullName>
    </submittedName>
</protein>
<keyword evidence="1" id="KW-1133">Transmembrane helix</keyword>
<keyword evidence="1" id="KW-0472">Membrane</keyword>
<name>A0A3D8RQT0_9EURO</name>
<comment type="caution">
    <text evidence="2">The sequence shown here is derived from an EMBL/GenBank/DDBJ whole genome shotgun (WGS) entry which is preliminary data.</text>
</comment>
<dbReference type="AlphaFoldDB" id="A0A3D8RQT0"/>
<evidence type="ECO:0000313" key="2">
    <source>
        <dbReference type="EMBL" id="RDW76296.1"/>
    </source>
</evidence>
<feature type="transmembrane region" description="Helical" evidence="1">
    <location>
        <begin position="42"/>
        <end position="62"/>
    </location>
</feature>
<dbReference type="Proteomes" id="UP000256690">
    <property type="component" value="Unassembled WGS sequence"/>
</dbReference>
<organism evidence="2 3">
    <name type="scientific">Aspergillus mulundensis</name>
    <dbReference type="NCBI Taxonomy" id="1810919"/>
    <lineage>
        <taxon>Eukaryota</taxon>
        <taxon>Fungi</taxon>
        <taxon>Dikarya</taxon>
        <taxon>Ascomycota</taxon>
        <taxon>Pezizomycotina</taxon>
        <taxon>Eurotiomycetes</taxon>
        <taxon>Eurotiomycetidae</taxon>
        <taxon>Eurotiales</taxon>
        <taxon>Aspergillaceae</taxon>
        <taxon>Aspergillus</taxon>
        <taxon>Aspergillus subgen. Nidulantes</taxon>
    </lineage>
</organism>
<reference evidence="2 3" key="1">
    <citation type="journal article" date="2018" name="IMA Fungus">
        <title>IMA Genome-F 9: Draft genome sequence of Annulohypoxylon stygium, Aspergillus mulundensis, Berkeleyomyces basicola (syn. Thielaviopsis basicola), Ceratocystis smalleyi, two Cercospora beticola strains, Coleophoma cylindrospora, Fusarium fracticaudum, Phialophora cf. hyalina, and Morchella septimelata.</title>
        <authorList>
            <person name="Wingfield B.D."/>
            <person name="Bills G.F."/>
            <person name="Dong Y."/>
            <person name="Huang W."/>
            <person name="Nel W.J."/>
            <person name="Swalarsk-Parry B.S."/>
            <person name="Vaghefi N."/>
            <person name="Wilken P.M."/>
            <person name="An Z."/>
            <person name="de Beer Z.W."/>
            <person name="De Vos L."/>
            <person name="Chen L."/>
            <person name="Duong T.A."/>
            <person name="Gao Y."/>
            <person name="Hammerbacher A."/>
            <person name="Kikkert J.R."/>
            <person name="Li Y."/>
            <person name="Li H."/>
            <person name="Li K."/>
            <person name="Li Q."/>
            <person name="Liu X."/>
            <person name="Ma X."/>
            <person name="Naidoo K."/>
            <person name="Pethybridge S.J."/>
            <person name="Sun J."/>
            <person name="Steenkamp E.T."/>
            <person name="van der Nest M.A."/>
            <person name="van Wyk S."/>
            <person name="Wingfield M.J."/>
            <person name="Xiong C."/>
            <person name="Yue Q."/>
            <person name="Zhang X."/>
        </authorList>
    </citation>
    <scope>NUCLEOTIDE SEQUENCE [LARGE SCALE GENOMIC DNA]</scope>
    <source>
        <strain evidence="2 3">DSM 5745</strain>
    </source>
</reference>
<feature type="transmembrane region" description="Helical" evidence="1">
    <location>
        <begin position="116"/>
        <end position="135"/>
    </location>
</feature>
<feature type="transmembrane region" description="Helical" evidence="1">
    <location>
        <begin position="155"/>
        <end position="180"/>
    </location>
</feature>
<feature type="transmembrane region" description="Helical" evidence="1">
    <location>
        <begin position="82"/>
        <end position="104"/>
    </location>
</feature>
<feature type="transmembrane region" description="Helical" evidence="1">
    <location>
        <begin position="6"/>
        <end position="30"/>
    </location>
</feature>
<keyword evidence="3" id="KW-1185">Reference proteome</keyword>
<proteinExistence type="predicted"/>
<gene>
    <name evidence="2" type="ORF">DSM5745_06288</name>
</gene>
<dbReference type="GeneID" id="38116658"/>
<sequence>MIASMLVVIISFIVLLSVFASFVPHIHHAWLDKGSRSISLRYLLSNVICSTEHLLFVFFYTINLPVETGYWTHHPRNALDWVNFVQVVGVWTLWNLLLGLNLYHNPTSRLRKASTVVTYLGFLMVSIAPVIADAVSDIFCPPHHPSCPEQERDPIALFQGLHAVVLLPFLTTIPLVVGIIKQARMLLQTQSLPGLKLQTAAFLLSALSWVPRVSVPWDLYLDGGHPVILVINAWYHMVGPNTPKLSIEIEPTSPQMALDNPSGFIVTIRRAVDDCDKPCIFRWNFLQDGWGPSGFMLFQRTPDGLKRVEGAPKPSPPQTYKLTGYEVETEELLPGQTLRRNIGHPYPFWDHMVAGERYELFWPGAQYALWAWGTLREHWGQEIGASSGLPPVIIPGGPCCSFTCVEVEERLESNEPDDPPVEKEERIPGTPCISVILEGPSTISRREKICLTVKITHEGLTNGEHEASSCAATKPIIIHSYPFSGDNFRLQRRCQGQWKTYFDDERNPGWMIVDEPDVEVHVADSPFFCCLEPGETLVKHRSLGYLDLHPEAVIGDTYRYRYWGGCVDWWVWGDREEHAGTVVKLPCWLNDHVVDPVDNDGRPVIVVPSSNSVEFTVVD</sequence>